<reference evidence="2 3" key="1">
    <citation type="submission" date="2018-03" db="EMBL/GenBank/DDBJ databases">
        <title>Whole genome sequencing of Histamine producing bacteria.</title>
        <authorList>
            <person name="Butler K."/>
        </authorList>
    </citation>
    <scope>NUCLEOTIDE SEQUENCE [LARGE SCALE GENOMIC DNA]</scope>
    <source>
        <strain evidence="2 3">ATCC 19614</strain>
    </source>
</reference>
<gene>
    <name evidence="2" type="ORF">C9J47_10425</name>
</gene>
<name>A0A2T3L8I0_9GAMM</name>
<keyword evidence="3" id="KW-1185">Reference proteome</keyword>
<protein>
    <submittedName>
        <fullName evidence="2">Uncharacterized protein</fullName>
    </submittedName>
</protein>
<dbReference type="AlphaFoldDB" id="A0A2T3L8I0"/>
<evidence type="ECO:0000313" key="2">
    <source>
        <dbReference type="EMBL" id="PSV47289.1"/>
    </source>
</evidence>
<evidence type="ECO:0000256" key="1">
    <source>
        <dbReference type="SAM" id="MobiDB-lite"/>
    </source>
</evidence>
<feature type="region of interest" description="Disordered" evidence="1">
    <location>
        <begin position="1"/>
        <end position="30"/>
    </location>
</feature>
<dbReference type="RefSeq" id="WP_107253479.1">
    <property type="nucleotide sequence ID" value="NZ_JAKJTK010000118.1"/>
</dbReference>
<dbReference type="EMBL" id="PYOC01000003">
    <property type="protein sequence ID" value="PSV47289.1"/>
    <property type="molecule type" value="Genomic_DNA"/>
</dbReference>
<evidence type="ECO:0000313" key="3">
    <source>
        <dbReference type="Proteomes" id="UP000241803"/>
    </source>
</evidence>
<organism evidence="2 3">
    <name type="scientific">Photobacterium indicum</name>
    <dbReference type="NCBI Taxonomy" id="81447"/>
    <lineage>
        <taxon>Bacteria</taxon>
        <taxon>Pseudomonadati</taxon>
        <taxon>Pseudomonadota</taxon>
        <taxon>Gammaproteobacteria</taxon>
        <taxon>Vibrionales</taxon>
        <taxon>Vibrionaceae</taxon>
        <taxon>Photobacterium</taxon>
    </lineage>
</organism>
<proteinExistence type="predicted"/>
<dbReference type="Proteomes" id="UP000241803">
    <property type="component" value="Unassembled WGS sequence"/>
</dbReference>
<sequence length="109" mass="12014">MIIKGRINDSDDIEKKTNTNEKTGESRDSGTVKLQLFNPSEVVDCRVSPDVWDSMGGGSDLQKIIDKKVEFKIQHVERSFAGDGGKHVSFSGWHLLAVPSLESKPTQQG</sequence>
<accession>A0A2T3L8I0</accession>
<comment type="caution">
    <text evidence="2">The sequence shown here is derived from an EMBL/GenBank/DDBJ whole genome shotgun (WGS) entry which is preliminary data.</text>
</comment>